<evidence type="ECO:0000313" key="2">
    <source>
        <dbReference type="EMBL" id="RMZ95807.1"/>
    </source>
</evidence>
<organism evidence="2 3">
    <name type="scientific">Brachionus plicatilis</name>
    <name type="common">Marine rotifer</name>
    <name type="synonym">Brachionus muelleri</name>
    <dbReference type="NCBI Taxonomy" id="10195"/>
    <lineage>
        <taxon>Eukaryota</taxon>
        <taxon>Metazoa</taxon>
        <taxon>Spiralia</taxon>
        <taxon>Gnathifera</taxon>
        <taxon>Rotifera</taxon>
        <taxon>Eurotatoria</taxon>
        <taxon>Monogononta</taxon>
        <taxon>Pseudotrocha</taxon>
        <taxon>Ploima</taxon>
        <taxon>Brachionidae</taxon>
        <taxon>Brachionus</taxon>
    </lineage>
</organism>
<evidence type="ECO:0000313" key="3">
    <source>
        <dbReference type="Proteomes" id="UP000276133"/>
    </source>
</evidence>
<evidence type="ECO:0000256" key="1">
    <source>
        <dbReference type="SAM" id="MobiDB-lite"/>
    </source>
</evidence>
<keyword evidence="3" id="KW-1185">Reference proteome</keyword>
<accession>A0A3M7PAP8</accession>
<proteinExistence type="predicted"/>
<name>A0A3M7PAP8_BRAPC</name>
<feature type="region of interest" description="Disordered" evidence="1">
    <location>
        <begin position="13"/>
        <end position="68"/>
    </location>
</feature>
<comment type="caution">
    <text evidence="2">The sequence shown here is derived from an EMBL/GenBank/DDBJ whole genome shotgun (WGS) entry which is preliminary data.</text>
</comment>
<protein>
    <submittedName>
        <fullName evidence="2">Uncharacterized protein</fullName>
    </submittedName>
</protein>
<reference evidence="2 3" key="1">
    <citation type="journal article" date="2018" name="Sci. Rep.">
        <title>Genomic signatures of local adaptation to the degree of environmental predictability in rotifers.</title>
        <authorList>
            <person name="Franch-Gras L."/>
            <person name="Hahn C."/>
            <person name="Garcia-Roger E.M."/>
            <person name="Carmona M.J."/>
            <person name="Serra M."/>
            <person name="Gomez A."/>
        </authorList>
    </citation>
    <scope>NUCLEOTIDE SEQUENCE [LARGE SCALE GENOMIC DNA]</scope>
    <source>
        <strain evidence="2">HYR1</strain>
    </source>
</reference>
<dbReference type="EMBL" id="REGN01012335">
    <property type="protein sequence ID" value="RMZ95807.1"/>
    <property type="molecule type" value="Genomic_DNA"/>
</dbReference>
<dbReference type="AlphaFoldDB" id="A0A3M7PAP8"/>
<sequence length="68" mass="7728">MFRMFRFLIRRGRPSKPVCGSDSSVPSDRDVQTTRPSKPAYTADLADPSGQPSRPIRPNRPTDTYYLL</sequence>
<dbReference type="Proteomes" id="UP000276133">
    <property type="component" value="Unassembled WGS sequence"/>
</dbReference>
<gene>
    <name evidence="2" type="ORF">BpHYR1_049954</name>
</gene>